<feature type="transmembrane region" description="Helical" evidence="1">
    <location>
        <begin position="38"/>
        <end position="60"/>
    </location>
</feature>
<organism evidence="2 3">
    <name type="scientific">Pontibacillus chungwhensis BH030062</name>
    <dbReference type="NCBI Taxonomy" id="1385513"/>
    <lineage>
        <taxon>Bacteria</taxon>
        <taxon>Bacillati</taxon>
        <taxon>Bacillota</taxon>
        <taxon>Bacilli</taxon>
        <taxon>Bacillales</taxon>
        <taxon>Bacillaceae</taxon>
        <taxon>Pontibacillus</taxon>
    </lineage>
</organism>
<keyword evidence="3" id="KW-1185">Reference proteome</keyword>
<evidence type="ECO:0000256" key="1">
    <source>
        <dbReference type="SAM" id="Phobius"/>
    </source>
</evidence>
<evidence type="ECO:0000313" key="3">
    <source>
        <dbReference type="Proteomes" id="UP000030153"/>
    </source>
</evidence>
<protein>
    <recommendedName>
        <fullName evidence="4">Sigma-Y antisigma factor component</fullName>
    </recommendedName>
</protein>
<reference evidence="2 3" key="1">
    <citation type="submission" date="2013-08" db="EMBL/GenBank/DDBJ databases">
        <title>Genome of Pontibacillus chungwhensis.</title>
        <authorList>
            <person name="Wang Q."/>
            <person name="Wang G."/>
        </authorList>
    </citation>
    <scope>NUCLEOTIDE SEQUENCE [LARGE SCALE GENOMIC DNA]</scope>
    <source>
        <strain evidence="2 3">BH030062</strain>
    </source>
</reference>
<keyword evidence="1" id="KW-0472">Membrane</keyword>
<feature type="transmembrane region" description="Helical" evidence="1">
    <location>
        <begin position="12"/>
        <end position="32"/>
    </location>
</feature>
<accession>A0A0A2V2Q0</accession>
<dbReference type="EMBL" id="AVBG01000001">
    <property type="protein sequence ID" value="KGP93096.1"/>
    <property type="molecule type" value="Genomic_DNA"/>
</dbReference>
<evidence type="ECO:0000313" key="2">
    <source>
        <dbReference type="EMBL" id="KGP93096.1"/>
    </source>
</evidence>
<dbReference type="AlphaFoldDB" id="A0A0A2V2Q0"/>
<dbReference type="Proteomes" id="UP000030153">
    <property type="component" value="Unassembled WGS sequence"/>
</dbReference>
<gene>
    <name evidence="2" type="ORF">N780_12305</name>
</gene>
<proteinExistence type="predicted"/>
<dbReference type="eggNOG" id="ENOG5031EVN">
    <property type="taxonomic scope" value="Bacteria"/>
</dbReference>
<name>A0A0A2V2Q0_9BACI</name>
<keyword evidence="1" id="KW-1133">Transmembrane helix</keyword>
<sequence>MTQVEPHEVPILAWCLIALLLVSQSTFLFLQAKKVGKAPWFWALIGLVQVPMPTVAFFVMKKLLWEKRR</sequence>
<keyword evidence="1" id="KW-0812">Transmembrane</keyword>
<comment type="caution">
    <text evidence="2">The sequence shown here is derived from an EMBL/GenBank/DDBJ whole genome shotgun (WGS) entry which is preliminary data.</text>
</comment>
<dbReference type="STRING" id="1385513.N780_12305"/>
<evidence type="ECO:0008006" key="4">
    <source>
        <dbReference type="Google" id="ProtNLM"/>
    </source>
</evidence>